<dbReference type="GO" id="GO:0000105">
    <property type="term" value="P:L-histidine biosynthetic process"/>
    <property type="evidence" value="ECO:0007669"/>
    <property type="project" value="UniProtKB-KW"/>
</dbReference>
<gene>
    <name evidence="6" type="ORF">JAZ07_03890</name>
</gene>
<evidence type="ECO:0000256" key="1">
    <source>
        <dbReference type="ARBA" id="ARBA00009667"/>
    </source>
</evidence>
<accession>A0A9E4KBA6</accession>
<dbReference type="EMBL" id="JAEPCM010000105">
    <property type="protein sequence ID" value="MCG7945469.1"/>
    <property type="molecule type" value="Genomic_DNA"/>
</dbReference>
<comment type="pathway">
    <text evidence="4">Amino-acid biosynthesis.</text>
</comment>
<evidence type="ECO:0000256" key="3">
    <source>
        <dbReference type="ARBA" id="ARBA00023102"/>
    </source>
</evidence>
<dbReference type="CDD" id="cd04723">
    <property type="entry name" value="HisA_HisF"/>
    <property type="match status" value="1"/>
</dbReference>
<evidence type="ECO:0000313" key="7">
    <source>
        <dbReference type="Proteomes" id="UP000886667"/>
    </source>
</evidence>
<dbReference type="InterPro" id="IPR013785">
    <property type="entry name" value="Aldolase_TIM"/>
</dbReference>
<proteinExistence type="inferred from homology"/>
<dbReference type="Proteomes" id="UP000886667">
    <property type="component" value="Unassembled WGS sequence"/>
</dbReference>
<evidence type="ECO:0000256" key="4">
    <source>
        <dbReference type="ARBA" id="ARBA00029440"/>
    </source>
</evidence>
<evidence type="ECO:0000256" key="2">
    <source>
        <dbReference type="ARBA" id="ARBA00022605"/>
    </source>
</evidence>
<comment type="caution">
    <text evidence="6">The sequence shown here is derived from an EMBL/GenBank/DDBJ whole genome shotgun (WGS) entry which is preliminary data.</text>
</comment>
<dbReference type="AlphaFoldDB" id="A0A9E4KBA6"/>
<dbReference type="SUPFAM" id="SSF51366">
    <property type="entry name" value="Ribulose-phoshate binding barrel"/>
    <property type="match status" value="1"/>
</dbReference>
<evidence type="ECO:0000313" key="6">
    <source>
        <dbReference type="EMBL" id="MCG7945469.1"/>
    </source>
</evidence>
<reference evidence="6" key="1">
    <citation type="journal article" date="2021" name="Proc. Natl. Acad. Sci. U.S.A.">
        <title>Global biogeography of chemosynthetic symbionts reveals both localized and globally distributed symbiont groups. .</title>
        <authorList>
            <person name="Osvatic J.T."/>
            <person name="Wilkins L.G.E."/>
            <person name="Leibrecht L."/>
            <person name="Leray M."/>
            <person name="Zauner S."/>
            <person name="Polzin J."/>
            <person name="Camacho Y."/>
            <person name="Gros O."/>
            <person name="van Gils J.A."/>
            <person name="Eisen J.A."/>
            <person name="Petersen J.M."/>
            <person name="Yuen B."/>
        </authorList>
    </citation>
    <scope>NUCLEOTIDE SEQUENCE</scope>
    <source>
        <strain evidence="6">MAGclacostrist064TRANS</strain>
    </source>
</reference>
<comment type="similarity">
    <text evidence="1 5">Belongs to the HisA/HisF family.</text>
</comment>
<keyword evidence="2 5" id="KW-0028">Amino-acid biosynthesis</keyword>
<sequence>MKLIPVIDLMNGIVVRAIRGQRQSYLPSSTPLCQSSQPEAVISALLSLYPFDTLYIADLDAITGRGSNIGIIGELSAMFQETLFWVDNGVQELQQLQTFARPVIGTESLRSIEQLTHLVTSLPSPVLSLDYVDNRYRGPQGLLDQPELWPDEVILMSLSHVGSAAGADTARLQQFTPLLTTHNLYAAGGIRDLQDLYHLQGLGLSGALLSTALHQGSIDSQALSGFMADTFNPSICR</sequence>
<keyword evidence="3 5" id="KW-0368">Histidine biosynthesis</keyword>
<dbReference type="Pfam" id="PF00977">
    <property type="entry name" value="His_biosynth"/>
    <property type="match status" value="1"/>
</dbReference>
<organism evidence="6 7">
    <name type="scientific">Candidatus Thiodiazotropha taylori</name>
    <dbReference type="NCBI Taxonomy" id="2792791"/>
    <lineage>
        <taxon>Bacteria</taxon>
        <taxon>Pseudomonadati</taxon>
        <taxon>Pseudomonadota</taxon>
        <taxon>Gammaproteobacteria</taxon>
        <taxon>Chromatiales</taxon>
        <taxon>Sedimenticolaceae</taxon>
        <taxon>Candidatus Thiodiazotropha</taxon>
    </lineage>
</organism>
<name>A0A9E4KBA6_9GAMM</name>
<dbReference type="InterPro" id="IPR006062">
    <property type="entry name" value="His_biosynth"/>
</dbReference>
<dbReference type="Gene3D" id="3.20.20.70">
    <property type="entry name" value="Aldolase class I"/>
    <property type="match status" value="1"/>
</dbReference>
<protein>
    <submittedName>
        <fullName evidence="6">HisA/HisF-related TIM barrel protein</fullName>
    </submittedName>
</protein>
<evidence type="ECO:0000256" key="5">
    <source>
        <dbReference type="RuleBase" id="RU003657"/>
    </source>
</evidence>
<dbReference type="InterPro" id="IPR011060">
    <property type="entry name" value="RibuloseP-bd_barrel"/>
</dbReference>